<dbReference type="PANTHER" id="PTHR10000">
    <property type="entry name" value="PHOSPHOSERINE PHOSPHATASE"/>
    <property type="match status" value="1"/>
</dbReference>
<gene>
    <name evidence="1" type="primary">cof</name>
    <name evidence="1" type="ORF">BACCIP111899_00093</name>
</gene>
<dbReference type="SFLD" id="SFLDG01140">
    <property type="entry name" value="C2.B:_Phosphomannomutase_and_P"/>
    <property type="match status" value="1"/>
</dbReference>
<dbReference type="RefSeq" id="WP_230573279.1">
    <property type="nucleotide sequence ID" value="NZ_CAKJTI010000001.1"/>
</dbReference>
<evidence type="ECO:0000313" key="1">
    <source>
        <dbReference type="EMBL" id="CAG9610921.1"/>
    </source>
</evidence>
<dbReference type="Gene3D" id="3.40.50.1000">
    <property type="entry name" value="HAD superfamily/HAD-like"/>
    <property type="match status" value="1"/>
</dbReference>
<reference evidence="1 2" key="1">
    <citation type="submission" date="2021-10" db="EMBL/GenBank/DDBJ databases">
        <authorList>
            <person name="Criscuolo A."/>
        </authorList>
    </citation>
    <scope>NUCLEOTIDE SEQUENCE [LARGE SCALE GENOMIC DNA]</scope>
    <source>
        <strain evidence="2">CIP 111899</strain>
    </source>
</reference>
<comment type="caution">
    <text evidence="1">The sequence shown here is derived from an EMBL/GenBank/DDBJ whole genome shotgun (WGS) entry which is preliminary data.</text>
</comment>
<dbReference type="PANTHER" id="PTHR10000:SF8">
    <property type="entry name" value="HAD SUPERFAMILY HYDROLASE-LIKE, TYPE 3"/>
    <property type="match status" value="1"/>
</dbReference>
<dbReference type="NCBIfam" id="TIGR01484">
    <property type="entry name" value="HAD-SF-IIB"/>
    <property type="match status" value="1"/>
</dbReference>
<name>A0ABN7ZPT8_9BACI</name>
<dbReference type="InterPro" id="IPR023214">
    <property type="entry name" value="HAD_sf"/>
</dbReference>
<dbReference type="InterPro" id="IPR006379">
    <property type="entry name" value="HAD-SF_hydro_IIB"/>
</dbReference>
<keyword evidence="2" id="KW-1185">Reference proteome</keyword>
<dbReference type="Pfam" id="PF08282">
    <property type="entry name" value="Hydrolase_3"/>
    <property type="match status" value="1"/>
</dbReference>
<keyword evidence="1" id="KW-0378">Hydrolase</keyword>
<organism evidence="1 2">
    <name type="scientific">Bacillus rhizoplanae</name>
    <dbReference type="NCBI Taxonomy" id="2880966"/>
    <lineage>
        <taxon>Bacteria</taxon>
        <taxon>Bacillati</taxon>
        <taxon>Bacillota</taxon>
        <taxon>Bacilli</taxon>
        <taxon>Bacillales</taxon>
        <taxon>Bacillaceae</taxon>
        <taxon>Bacillus</taxon>
    </lineage>
</organism>
<sequence>MIKLFVSDLDDTLVYNVNRIRRDDEKALCWLAEKGTDICFASGRFTHRIHDAVKQFAFPYYTTGLNGAVLLTKEGEMLHESTFNREIAREIYKYIHEKEMADIVCAKEHRYTKKKNEHHRMFEEYIQVKIAEVETLDEEFGQTIHPAKLFVYGEEAKITMLDEELRNKFQGKAEVVISGKRYVDIMPVGISKGSALQLLMEHLQVEAHEVACIGDSFNDVSMFSVTPHSFTLHHAHPYVKGKANHVVRSVEEAIMKLPLLA</sequence>
<dbReference type="Gene3D" id="3.30.1240.10">
    <property type="match status" value="1"/>
</dbReference>
<dbReference type="InterPro" id="IPR000150">
    <property type="entry name" value="Cof"/>
</dbReference>
<accession>A0ABN7ZPT8</accession>
<dbReference type="SUPFAM" id="SSF56784">
    <property type="entry name" value="HAD-like"/>
    <property type="match status" value="1"/>
</dbReference>
<dbReference type="NCBIfam" id="TIGR00099">
    <property type="entry name" value="Cof-subfamily"/>
    <property type="match status" value="1"/>
</dbReference>
<dbReference type="EC" id="3.6.1.-" evidence="1"/>
<proteinExistence type="predicted"/>
<protein>
    <submittedName>
        <fullName evidence="1">HMP-PP phosphatase</fullName>
        <ecNumber evidence="1">3.6.1.-</ecNumber>
    </submittedName>
</protein>
<dbReference type="GO" id="GO:0016787">
    <property type="term" value="F:hydrolase activity"/>
    <property type="evidence" value="ECO:0007669"/>
    <property type="project" value="UniProtKB-KW"/>
</dbReference>
<dbReference type="InterPro" id="IPR036412">
    <property type="entry name" value="HAD-like_sf"/>
</dbReference>
<dbReference type="SFLD" id="SFLDS00003">
    <property type="entry name" value="Haloacid_Dehalogenase"/>
    <property type="match status" value="1"/>
</dbReference>
<dbReference type="Proteomes" id="UP000789423">
    <property type="component" value="Unassembled WGS sequence"/>
</dbReference>
<dbReference type="EMBL" id="CAKJTI010000001">
    <property type="protein sequence ID" value="CAG9610921.1"/>
    <property type="molecule type" value="Genomic_DNA"/>
</dbReference>
<evidence type="ECO:0000313" key="2">
    <source>
        <dbReference type="Proteomes" id="UP000789423"/>
    </source>
</evidence>